<comment type="caution">
    <text evidence="2">The sequence shown here is derived from an EMBL/GenBank/DDBJ whole genome shotgun (WGS) entry which is preliminary data.</text>
</comment>
<evidence type="ECO:0000313" key="3">
    <source>
        <dbReference type="Proteomes" id="UP000887116"/>
    </source>
</evidence>
<organism evidence="2 3">
    <name type="scientific">Trichonephila clavata</name>
    <name type="common">Joro spider</name>
    <name type="synonym">Nephila clavata</name>
    <dbReference type="NCBI Taxonomy" id="2740835"/>
    <lineage>
        <taxon>Eukaryota</taxon>
        <taxon>Metazoa</taxon>
        <taxon>Ecdysozoa</taxon>
        <taxon>Arthropoda</taxon>
        <taxon>Chelicerata</taxon>
        <taxon>Arachnida</taxon>
        <taxon>Araneae</taxon>
        <taxon>Araneomorphae</taxon>
        <taxon>Entelegynae</taxon>
        <taxon>Araneoidea</taxon>
        <taxon>Nephilidae</taxon>
        <taxon>Trichonephila</taxon>
    </lineage>
</organism>
<dbReference type="GO" id="GO:0035253">
    <property type="term" value="C:ciliary rootlet"/>
    <property type="evidence" value="ECO:0007669"/>
    <property type="project" value="TreeGrafter"/>
</dbReference>
<feature type="coiled-coil region" evidence="1">
    <location>
        <begin position="188"/>
        <end position="233"/>
    </location>
</feature>
<feature type="coiled-coil region" evidence="1">
    <location>
        <begin position="336"/>
        <end position="370"/>
    </location>
</feature>
<dbReference type="PANTHER" id="PTHR46518">
    <property type="entry name" value="COILED-COIL DOMAIN-CONTAINING PROTEIN 151"/>
    <property type="match status" value="1"/>
</dbReference>
<gene>
    <name evidence="2" type="primary">AVEN_70733_1</name>
    <name evidence="2" type="ORF">TNCT_99641</name>
</gene>
<keyword evidence="3" id="KW-1185">Reference proteome</keyword>
<dbReference type="GO" id="GO:0003341">
    <property type="term" value="P:cilium movement"/>
    <property type="evidence" value="ECO:0007669"/>
    <property type="project" value="InterPro"/>
</dbReference>
<dbReference type="EMBL" id="BMAO01035964">
    <property type="protein sequence ID" value="GFR07135.1"/>
    <property type="molecule type" value="Genomic_DNA"/>
</dbReference>
<dbReference type="Proteomes" id="UP000887116">
    <property type="component" value="Unassembled WGS sequence"/>
</dbReference>
<dbReference type="GO" id="GO:0097542">
    <property type="term" value="C:ciliary tip"/>
    <property type="evidence" value="ECO:0007669"/>
    <property type="project" value="TreeGrafter"/>
</dbReference>
<dbReference type="InterPro" id="IPR033192">
    <property type="entry name" value="ODAD3"/>
</dbReference>
<keyword evidence="1" id="KW-0175">Coiled coil</keyword>
<dbReference type="GO" id="GO:0036064">
    <property type="term" value="C:ciliary basal body"/>
    <property type="evidence" value="ECO:0007669"/>
    <property type="project" value="TreeGrafter"/>
</dbReference>
<proteinExistence type="predicted"/>
<evidence type="ECO:0000313" key="2">
    <source>
        <dbReference type="EMBL" id="GFR07135.1"/>
    </source>
</evidence>
<evidence type="ECO:0000256" key="1">
    <source>
        <dbReference type="SAM" id="Coils"/>
    </source>
</evidence>
<protein>
    <submittedName>
        <fullName evidence="2">Uncharacterized protein</fullName>
    </submittedName>
</protein>
<dbReference type="AlphaFoldDB" id="A0A8X6LES6"/>
<reference evidence="2" key="1">
    <citation type="submission" date="2020-07" db="EMBL/GenBank/DDBJ databases">
        <title>Multicomponent nature underlies the extraordinary mechanical properties of spider dragline silk.</title>
        <authorList>
            <person name="Kono N."/>
            <person name="Nakamura H."/>
            <person name="Mori M."/>
            <person name="Yoshida Y."/>
            <person name="Ohtoshi R."/>
            <person name="Malay A.D."/>
            <person name="Moran D.A.P."/>
            <person name="Tomita M."/>
            <person name="Numata K."/>
            <person name="Arakawa K."/>
        </authorList>
    </citation>
    <scope>NUCLEOTIDE SEQUENCE</scope>
</reference>
<dbReference type="GO" id="GO:0036158">
    <property type="term" value="P:outer dynein arm assembly"/>
    <property type="evidence" value="ECO:0007669"/>
    <property type="project" value="InterPro"/>
</dbReference>
<sequence length="430" mass="50641">MEDVETDDDVEEKLFDLQNNIQHIERKMRITESEKKADTEESNSKIKKNELEIKRLRMEIKELQVRIERYQKTDENIVTKEFQKHCRELGNFKGKSAKEAVQMLEAEALDLQRKSKSLNHEMDLKNRALQYNEEQYKDMISNCEADFENEPTEYHSIQYTRELENECQKINKYITECEIAGTVFKQMKEQLEENRLSYVNLLLSAQKEYERQEENKEKEISDEKRDIGALEENGLNESKKLVRFSEKTDENHENRPSEQETELVKMKEILERIKDTVEVSDIQDIENNFLAQKATEEKLVELKKMFSKTLYDLKTEKKQLDSRMELLRGANAGCPKRELEDELRLAKSRLEEQEKRITNAKMELDKIVKLLSNTDELTQKLGQAIRKKLPDLKGDVSYNQAVMGVSASLEEILAKLENFACHEVPETRKK</sequence>
<feature type="coiled-coil region" evidence="1">
    <location>
        <begin position="7"/>
        <end position="121"/>
    </location>
</feature>
<dbReference type="OrthoDB" id="6436579at2759"/>
<accession>A0A8X6LES6</accession>
<dbReference type="PANTHER" id="PTHR46518:SF1">
    <property type="entry name" value="OUTER DYNEIN ARM-DOCKING COMPLEX SUBUNIT 3"/>
    <property type="match status" value="1"/>
</dbReference>
<name>A0A8X6LES6_TRICU</name>